<dbReference type="GeneID" id="7824773"/>
<keyword evidence="2" id="KW-1133">Transmembrane helix</keyword>
<evidence type="ECO:0000256" key="1">
    <source>
        <dbReference type="SAM" id="MobiDB-lite"/>
    </source>
</evidence>
<evidence type="ECO:0000313" key="6">
    <source>
        <dbReference type="Proteomes" id="UP000009168"/>
    </source>
</evidence>
<dbReference type="KEGG" id="tet:TTHERM_01197050"/>
<dbReference type="InterPro" id="IPR037221">
    <property type="entry name" value="H-type_lectin_dom_sf"/>
</dbReference>
<feature type="compositionally biased region" description="Low complexity" evidence="1">
    <location>
        <begin position="400"/>
        <end position="412"/>
    </location>
</feature>
<dbReference type="GO" id="GO:0007155">
    <property type="term" value="P:cell adhesion"/>
    <property type="evidence" value="ECO:0007669"/>
    <property type="project" value="InterPro"/>
</dbReference>
<dbReference type="AlphaFoldDB" id="Q23U23"/>
<dbReference type="EMBL" id="GG662631">
    <property type="protein sequence ID" value="EAS00027.4"/>
    <property type="molecule type" value="Genomic_DNA"/>
</dbReference>
<dbReference type="Gene3D" id="2.60.40.2080">
    <property type="match status" value="1"/>
</dbReference>
<feature type="signal peptide" evidence="3">
    <location>
        <begin position="1"/>
        <end position="18"/>
    </location>
</feature>
<dbReference type="InParanoid" id="Q23U23"/>
<dbReference type="GO" id="GO:0030246">
    <property type="term" value="F:carbohydrate binding"/>
    <property type="evidence" value="ECO:0007669"/>
    <property type="project" value="InterPro"/>
</dbReference>
<feature type="compositionally biased region" description="Basic and acidic residues" evidence="1">
    <location>
        <begin position="529"/>
        <end position="538"/>
    </location>
</feature>
<keyword evidence="2" id="KW-0472">Membrane</keyword>
<gene>
    <name evidence="5" type="ORF">TTHERM_01197050</name>
</gene>
<organism evidence="5 6">
    <name type="scientific">Tetrahymena thermophila (strain SB210)</name>
    <dbReference type="NCBI Taxonomy" id="312017"/>
    <lineage>
        <taxon>Eukaryota</taxon>
        <taxon>Sar</taxon>
        <taxon>Alveolata</taxon>
        <taxon>Ciliophora</taxon>
        <taxon>Intramacronucleata</taxon>
        <taxon>Oligohymenophorea</taxon>
        <taxon>Hymenostomatida</taxon>
        <taxon>Tetrahymenina</taxon>
        <taxon>Tetrahymenidae</taxon>
        <taxon>Tetrahymena</taxon>
    </lineage>
</organism>
<dbReference type="Pfam" id="PF09458">
    <property type="entry name" value="H_lectin"/>
    <property type="match status" value="1"/>
</dbReference>
<name>Q23U23_TETTS</name>
<keyword evidence="6" id="KW-1185">Reference proteome</keyword>
<feature type="region of interest" description="Disordered" evidence="1">
    <location>
        <begin position="386"/>
        <end position="412"/>
    </location>
</feature>
<sequence length="584" mass="66845">MYKLVLIYAFFFMSVVLAQKGNTNMLGDYEQRVINLTVIPTLDDNSNTFLYKKRISFSKLFQDEPQVLLTIQSIVLIHGSVNSYQTQVQSISTDGFDIVVQCYEKESEFNFIFLYTAFQKSDYIKVYYLFSQPTPSLHDYESYSRQKAQNQVIGSIQLNGHFSANLINTSTFILGVKSSEQNQDVSIKTFTQLQENGNKLDVFASCWNNVKIQSVSVAILIWNVPNSFVGELKGNQYDSQYNTYKSHPWINTRQDNRYATISCDTNVDGDTALQLFSIYGLRGYDIREGPIVIIEKDINFDFKNNQASSSVGTTGRTKLVGIWISAVILRDVDKNYLQEQMSPLVLCLIVAGSLVGVFIIFSIFYLKFFGQNQDFKHKKFSNKDFSQSGSDLNGNSQSIQGHSVNQQGVNNQNNSKDVVTLEFPQKFKQIQRKKNTAVLLSRDLLTGVKQSEKNPKIYNEKTVIVEMSEECTKKNVFSEHYNSQNFQSALEKQESNAKPQLQKLEEEEINDSPQYEKNQDNQIFFNKQQQKEDNRDSLSEIQSTLENEHGQETTNRCQPKILSDQDLIQKDKSRSESITIEINA</sequence>
<evidence type="ECO:0000259" key="4">
    <source>
        <dbReference type="Pfam" id="PF09458"/>
    </source>
</evidence>
<protein>
    <submittedName>
        <fullName evidence="5">H-type lectin domain protein</fullName>
    </submittedName>
</protein>
<feature type="chain" id="PRO_5004202032" evidence="3">
    <location>
        <begin position="19"/>
        <end position="584"/>
    </location>
</feature>
<feature type="domain" description="H-type lectin" evidence="4">
    <location>
        <begin position="53"/>
        <end position="118"/>
    </location>
</feature>
<dbReference type="HOGENOM" id="CLU_487076_0_0_1"/>
<dbReference type="Proteomes" id="UP000009168">
    <property type="component" value="Unassembled WGS sequence"/>
</dbReference>
<keyword evidence="3" id="KW-0732">Signal</keyword>
<dbReference type="RefSeq" id="XP_001020272.4">
    <property type="nucleotide sequence ID" value="XM_001020272.4"/>
</dbReference>
<dbReference type="InterPro" id="IPR019019">
    <property type="entry name" value="H-type_lectin_domain"/>
</dbReference>
<dbReference type="SUPFAM" id="SSF141086">
    <property type="entry name" value="Agglutinin HPA-like"/>
    <property type="match status" value="1"/>
</dbReference>
<reference evidence="6" key="1">
    <citation type="journal article" date="2006" name="PLoS Biol.">
        <title>Macronuclear genome sequence of the ciliate Tetrahymena thermophila, a model eukaryote.</title>
        <authorList>
            <person name="Eisen J.A."/>
            <person name="Coyne R.S."/>
            <person name="Wu M."/>
            <person name="Wu D."/>
            <person name="Thiagarajan M."/>
            <person name="Wortman J.R."/>
            <person name="Badger J.H."/>
            <person name="Ren Q."/>
            <person name="Amedeo P."/>
            <person name="Jones K.M."/>
            <person name="Tallon L.J."/>
            <person name="Delcher A.L."/>
            <person name="Salzberg S.L."/>
            <person name="Silva J.C."/>
            <person name="Haas B.J."/>
            <person name="Majoros W.H."/>
            <person name="Farzad M."/>
            <person name="Carlton J.M."/>
            <person name="Smith R.K. Jr."/>
            <person name="Garg J."/>
            <person name="Pearlman R.E."/>
            <person name="Karrer K.M."/>
            <person name="Sun L."/>
            <person name="Manning G."/>
            <person name="Elde N.C."/>
            <person name="Turkewitz A.P."/>
            <person name="Asai D.J."/>
            <person name="Wilkes D.E."/>
            <person name="Wang Y."/>
            <person name="Cai H."/>
            <person name="Collins K."/>
            <person name="Stewart B.A."/>
            <person name="Lee S.R."/>
            <person name="Wilamowska K."/>
            <person name="Weinberg Z."/>
            <person name="Ruzzo W.L."/>
            <person name="Wloga D."/>
            <person name="Gaertig J."/>
            <person name="Frankel J."/>
            <person name="Tsao C.-C."/>
            <person name="Gorovsky M.A."/>
            <person name="Keeling P.J."/>
            <person name="Waller R.F."/>
            <person name="Patron N.J."/>
            <person name="Cherry J.M."/>
            <person name="Stover N.A."/>
            <person name="Krieger C.J."/>
            <person name="del Toro C."/>
            <person name="Ryder H.F."/>
            <person name="Williamson S.C."/>
            <person name="Barbeau R.A."/>
            <person name="Hamilton E.P."/>
            <person name="Orias E."/>
        </authorList>
    </citation>
    <scope>NUCLEOTIDE SEQUENCE [LARGE SCALE GENOMIC DNA]</scope>
    <source>
        <strain evidence="6">SB210</strain>
    </source>
</reference>
<accession>Q23U23</accession>
<evidence type="ECO:0000256" key="3">
    <source>
        <dbReference type="SAM" id="SignalP"/>
    </source>
</evidence>
<keyword evidence="2" id="KW-0812">Transmembrane</keyword>
<proteinExistence type="predicted"/>
<feature type="region of interest" description="Disordered" evidence="1">
    <location>
        <begin position="528"/>
        <end position="584"/>
    </location>
</feature>
<evidence type="ECO:0000313" key="5">
    <source>
        <dbReference type="EMBL" id="EAS00027.4"/>
    </source>
</evidence>
<feature type="transmembrane region" description="Helical" evidence="2">
    <location>
        <begin position="343"/>
        <end position="366"/>
    </location>
</feature>
<evidence type="ECO:0000256" key="2">
    <source>
        <dbReference type="SAM" id="Phobius"/>
    </source>
</evidence>
<feature type="compositionally biased region" description="Polar residues" evidence="1">
    <location>
        <begin position="386"/>
        <end position="399"/>
    </location>
</feature>